<feature type="transmembrane region" description="Helical" evidence="1">
    <location>
        <begin position="229"/>
        <end position="245"/>
    </location>
</feature>
<keyword evidence="1" id="KW-0812">Transmembrane</keyword>
<feature type="transmembrane region" description="Helical" evidence="1">
    <location>
        <begin position="284"/>
        <end position="310"/>
    </location>
</feature>
<dbReference type="GeneID" id="39847346"/>
<gene>
    <name evidence="2" type="ORF">DV733_05735</name>
</gene>
<evidence type="ECO:0008006" key="4">
    <source>
        <dbReference type="Google" id="ProtNLM"/>
    </source>
</evidence>
<dbReference type="KEGG" id="hsn:DV733_05735"/>
<dbReference type="EMBL" id="CP031310">
    <property type="protein sequence ID" value="QCC50775.1"/>
    <property type="molecule type" value="Genomic_DNA"/>
</dbReference>
<dbReference type="InterPro" id="IPR055966">
    <property type="entry name" value="DUF7544"/>
</dbReference>
<proteinExistence type="predicted"/>
<evidence type="ECO:0000313" key="3">
    <source>
        <dbReference type="Proteomes" id="UP000296706"/>
    </source>
</evidence>
<dbReference type="Pfam" id="PF24400">
    <property type="entry name" value="DUF7544"/>
    <property type="match status" value="1"/>
</dbReference>
<name>A0A4D6HAV8_9EURY</name>
<dbReference type="Proteomes" id="UP000296706">
    <property type="component" value="Chromosome"/>
</dbReference>
<dbReference type="STRING" id="1457250.GCA_000755225_03462"/>
<protein>
    <recommendedName>
        <fullName evidence="4">Glycerophosphoryl diester phosphodiesterase membrane domain-containing protein</fullName>
    </recommendedName>
</protein>
<keyword evidence="1" id="KW-1133">Transmembrane helix</keyword>
<feature type="transmembrane region" description="Helical" evidence="1">
    <location>
        <begin position="20"/>
        <end position="40"/>
    </location>
</feature>
<keyword evidence="3" id="KW-1185">Reference proteome</keyword>
<feature type="transmembrane region" description="Helical" evidence="1">
    <location>
        <begin position="202"/>
        <end position="223"/>
    </location>
</feature>
<feature type="transmembrane region" description="Helical" evidence="1">
    <location>
        <begin position="252"/>
        <end position="278"/>
    </location>
</feature>
<feature type="transmembrane region" description="Helical" evidence="1">
    <location>
        <begin position="174"/>
        <end position="195"/>
    </location>
</feature>
<feature type="transmembrane region" description="Helical" evidence="1">
    <location>
        <begin position="77"/>
        <end position="110"/>
    </location>
</feature>
<evidence type="ECO:0000256" key="1">
    <source>
        <dbReference type="SAM" id="Phobius"/>
    </source>
</evidence>
<sequence>MAWYAIERIDDAVSLTRSLLFPFEFGLWARLAVVVFFLGLGSGGGNVGTSVSNGPSTAASVPGTGTSVDVPSIPGEIIALLAGIAVVLFLVWLVFAWIGSTMEFVFVEALGEQSLSIRRGFGRHRGRGLRLLSFRLALLFVVLAVFVGLALALFWEPITTLLDGGDPTITGSQIAVGIGLLVLAGIVFGIPLVLIHGFTTEFVVPVMLARECGVLAGWSHLWPTIKAEWKQYAVYVILAFGLRIATSIAGGIAIAIVAVVLAIPFVIVGLLFGLGAILNGTLTAPVVAGIVVLALVFFLAVALVSALVYVPIQSFHRYFALLFVGDVESDFDVLGEIRPPIEDEFDSTPSG</sequence>
<dbReference type="AlphaFoldDB" id="A0A4D6HAV8"/>
<dbReference type="OrthoDB" id="137652at2157"/>
<evidence type="ECO:0000313" key="2">
    <source>
        <dbReference type="EMBL" id="QCC50775.1"/>
    </source>
</evidence>
<keyword evidence="1" id="KW-0472">Membrane</keyword>
<reference evidence="2 3" key="1">
    <citation type="journal article" date="2019" name="Nat. Commun.">
        <title>A new type of DNA phosphorothioation-based antiviral system in archaea.</title>
        <authorList>
            <person name="Xiong L."/>
            <person name="Liu S."/>
            <person name="Chen S."/>
            <person name="Xiao Y."/>
            <person name="Zhu B."/>
            <person name="Gao Y."/>
            <person name="Zhang Y."/>
            <person name="Chen B."/>
            <person name="Luo J."/>
            <person name="Deng Z."/>
            <person name="Chen X."/>
            <person name="Wang L."/>
            <person name="Chen S."/>
        </authorList>
    </citation>
    <scope>NUCLEOTIDE SEQUENCE [LARGE SCALE GENOMIC DNA]</scope>
    <source>
        <strain evidence="2 3">CBA1105</strain>
    </source>
</reference>
<organism evidence="2 3">
    <name type="scientific">Halapricum salinum</name>
    <dbReference type="NCBI Taxonomy" id="1457250"/>
    <lineage>
        <taxon>Archaea</taxon>
        <taxon>Methanobacteriati</taxon>
        <taxon>Methanobacteriota</taxon>
        <taxon>Stenosarchaea group</taxon>
        <taxon>Halobacteria</taxon>
        <taxon>Halobacteriales</taxon>
        <taxon>Haloarculaceae</taxon>
        <taxon>Halapricum</taxon>
    </lineage>
</organism>
<accession>A0A4D6HAV8</accession>
<dbReference type="RefSeq" id="WP_049994219.1">
    <property type="nucleotide sequence ID" value="NZ_CP031310.1"/>
</dbReference>
<feature type="transmembrane region" description="Helical" evidence="1">
    <location>
        <begin position="131"/>
        <end position="154"/>
    </location>
</feature>